<evidence type="ECO:0000256" key="1">
    <source>
        <dbReference type="ARBA" id="ARBA00004282"/>
    </source>
</evidence>
<keyword evidence="5" id="KW-0130">Cell adhesion</keyword>
<feature type="compositionally biased region" description="Pro residues" evidence="10">
    <location>
        <begin position="675"/>
        <end position="687"/>
    </location>
</feature>
<evidence type="ECO:0000256" key="8">
    <source>
        <dbReference type="ARBA" id="ARBA00023212"/>
    </source>
</evidence>
<dbReference type="GeneID" id="108669420"/>
<dbReference type="GO" id="GO:0035735">
    <property type="term" value="P:intraciliary transport involved in cilium assembly"/>
    <property type="evidence" value="ECO:0007669"/>
    <property type="project" value="TreeGrafter"/>
</dbReference>
<evidence type="ECO:0000256" key="10">
    <source>
        <dbReference type="SAM" id="MobiDB-lite"/>
    </source>
</evidence>
<dbReference type="KEGG" id="hazt:108669420"/>
<evidence type="ECO:0000313" key="11">
    <source>
        <dbReference type="Proteomes" id="UP000694843"/>
    </source>
</evidence>
<accession>A0A979FSX6</accession>
<evidence type="ECO:0000256" key="5">
    <source>
        <dbReference type="ARBA" id="ARBA00022889"/>
    </source>
</evidence>
<feature type="compositionally biased region" description="Polar residues" evidence="10">
    <location>
        <begin position="333"/>
        <end position="351"/>
    </location>
</feature>
<proteinExistence type="inferred from homology"/>
<reference evidence="12" key="1">
    <citation type="submission" date="2025-08" db="UniProtKB">
        <authorList>
            <consortium name="RefSeq"/>
        </authorList>
    </citation>
    <scope>IDENTIFICATION</scope>
    <source>
        <tissue evidence="12">Whole organism</tissue>
    </source>
</reference>
<protein>
    <submittedName>
        <fullName evidence="12">Uncharacterized protein LOC108669420</fullName>
    </submittedName>
</protein>
<dbReference type="OrthoDB" id="6359079at2759"/>
<dbReference type="InterPro" id="IPR052300">
    <property type="entry name" value="Adhesion_Centrosome_assoc"/>
</dbReference>
<evidence type="ECO:0000256" key="9">
    <source>
        <dbReference type="SAM" id="Coils"/>
    </source>
</evidence>
<evidence type="ECO:0000256" key="2">
    <source>
        <dbReference type="ARBA" id="ARBA00004300"/>
    </source>
</evidence>
<feature type="compositionally biased region" description="Basic residues" evidence="10">
    <location>
        <begin position="726"/>
        <end position="739"/>
    </location>
</feature>
<feature type="region of interest" description="Disordered" evidence="10">
    <location>
        <begin position="1207"/>
        <end position="1303"/>
    </location>
</feature>
<evidence type="ECO:0000256" key="3">
    <source>
        <dbReference type="ARBA" id="ARBA00009291"/>
    </source>
</evidence>
<dbReference type="PANTHER" id="PTHR46507:SF4">
    <property type="entry name" value="SSX FAMILY MEMBER 2 INTERACTING PROTEIN"/>
    <property type="match status" value="1"/>
</dbReference>
<feature type="compositionally biased region" description="Basic and acidic residues" evidence="10">
    <location>
        <begin position="1216"/>
        <end position="1238"/>
    </location>
</feature>
<keyword evidence="6" id="KW-0965">Cell junction</keyword>
<dbReference type="Proteomes" id="UP000694843">
    <property type="component" value="Unplaced"/>
</dbReference>
<gene>
    <name evidence="12" type="primary">LOC108669420</name>
</gene>
<feature type="region of interest" description="Disordered" evidence="10">
    <location>
        <begin position="664"/>
        <end position="788"/>
    </location>
</feature>
<feature type="compositionally biased region" description="Polar residues" evidence="10">
    <location>
        <begin position="904"/>
        <end position="921"/>
    </location>
</feature>
<comment type="subcellular location">
    <subcellularLocation>
        <location evidence="1">Cell junction</location>
    </subcellularLocation>
    <subcellularLocation>
        <location evidence="2">Cytoplasm</location>
        <location evidence="2">Cytoskeleton</location>
        <location evidence="2">Microtubule organizing center</location>
        <location evidence="2">Centrosome</location>
    </subcellularLocation>
</comment>
<dbReference type="GO" id="GO:0007155">
    <property type="term" value="P:cell adhesion"/>
    <property type="evidence" value="ECO:0007669"/>
    <property type="project" value="UniProtKB-KW"/>
</dbReference>
<feature type="region of interest" description="Disordered" evidence="10">
    <location>
        <begin position="904"/>
        <end position="964"/>
    </location>
</feature>
<evidence type="ECO:0000313" key="12">
    <source>
        <dbReference type="RefSeq" id="XP_047740283.1"/>
    </source>
</evidence>
<dbReference type="Pfam" id="PF11559">
    <property type="entry name" value="ADIP"/>
    <property type="match status" value="1"/>
</dbReference>
<dbReference type="RefSeq" id="XP_047740283.1">
    <property type="nucleotide sequence ID" value="XM_047884327.1"/>
</dbReference>
<dbReference type="InterPro" id="IPR021622">
    <property type="entry name" value="Afadin/alpha-actinin-bd"/>
</dbReference>
<evidence type="ECO:0000256" key="7">
    <source>
        <dbReference type="ARBA" id="ARBA00023054"/>
    </source>
</evidence>
<keyword evidence="11" id="KW-1185">Reference proteome</keyword>
<name>A0A979FSX6_HYAAZ</name>
<dbReference type="GO" id="GO:0034451">
    <property type="term" value="C:centriolar satellite"/>
    <property type="evidence" value="ECO:0007669"/>
    <property type="project" value="TreeGrafter"/>
</dbReference>
<sequence length="1332" mass="145248">MDVTCTYKLPIQIGKLLSDYRSARLKSVSDGNKLSSSSSTAEKRADGQLYFCSLENFESAVVYLSQELQALGIGNLNLTTAVNNNYSSSAGDKTYDALATAFTGGSHRGNLLQLDLVCLVNRCWEVVQLYRASLRDSCALQEQHKRDSNANTKLQASVSGLQELREEYERKLQESRDQKQVALQEVAELQDSCRLLKEETRHLNALLKERHLQTSHDLRKRELECDKLRQRLTQLLAGAVGTCLGSLLLTLTPEDLAASLTDSVYSTDSLDEAPVLPWRPRGEDVSVSRSSDLQQQLKDAVAALTVLFAERGTSDVREARLKRIRELSSSAHLYDSASKSNKSSQRLSTGSLARPSGASSSAQPSQSASQAQDNDVQANDPLEDRIKYQPTTSGSQEVPGVSQEVAGASQEVAGASQGVACASQGIPGVSQGVLRASQDHQVSLGKSQGAAAESRNAVVHPNDSPLLQLVRQMGIVSATCSTQTPSTSTPELASRDEYRNHNKRADLSLRPHASATSSHLPPHNDASDEVPPLSPEPDVGDGRRMLEMREGGDCESPGGSEGDQSWLRNCGGPNDSTSTAVVTLKKLLEEERRAVLQERELYTQAAIRLNRERALFEQEKVLHLRQEFLDIIPDTDEEPGAAALSPLDAALYQASPVPAWLSRHHHKSFQADDSPPSPDAVHSPPPVVDKTRRGDLTVPFSRQPRSVSQLAAQPHITPPPPPQWEHRRRPLVLGKRKSTNARNNSAGSCDAGRSRLSSSSVDVARTVSSRSSNSGRSMGDGSSDVSSGLCSGALHSRSISMSSKCYNKQRTAGNKSRSPSGGRWSAGRGETPRSLSVSKLNPRVLTLKGANLNDISTSKTSSHTRDSVGGRSYNKLHESFLACSKEMHSVALSTVSKGVNQAVKNPSNVSKQPPTHQSLNASARFHTLPRSKKLATSRTDDSDFKMRNLNSSVSQEPQKDPRDALYTNTEDDWMSSREAAAISLSMHEPNDDDLEQTYFPAAPKDNEDFFSRCRDQQQSNFFSSKSLPRVPGKLGLNTRRSDGFFTVAGERNAVNNPADTGDTSLQKRRPTMFSYSRPKSDSFNHAININDMYASYPTDLHSKTGNINASSENLSPMSLSGCNGSCKEFLKVPQNASCLCHLLRRKKISVECDMEGFFPSPSASTDASDFDACDSVSQTTSLNDRITRQRIDDIESSLAKLIMQMTSSGGNPAVSGKDEGNSVQEECHQLKEKRRLESEGVPNTRKYRSSQPSVRSAPPTYGGSAEPARGLPQFSQSSHHDLPRQEVQSLSRPAPVEDLTSETERVLQARNLLTNINANDNLQLSPYSERSN</sequence>
<feature type="compositionally biased region" description="Low complexity" evidence="10">
    <location>
        <begin position="355"/>
        <end position="372"/>
    </location>
</feature>
<evidence type="ECO:0000256" key="4">
    <source>
        <dbReference type="ARBA" id="ARBA00022490"/>
    </source>
</evidence>
<feature type="region of interest" description="Disordered" evidence="10">
    <location>
        <begin position="804"/>
        <end position="842"/>
    </location>
</feature>
<dbReference type="PANTHER" id="PTHR46507">
    <property type="entry name" value="AFADIN- AND ALPHA-ACTININ-BINDING PROTEIN"/>
    <property type="match status" value="1"/>
</dbReference>
<feature type="compositionally biased region" description="Basic and acidic residues" evidence="10">
    <location>
        <begin position="540"/>
        <end position="552"/>
    </location>
</feature>
<feature type="coiled-coil region" evidence="9">
    <location>
        <begin position="151"/>
        <end position="199"/>
    </location>
</feature>
<feature type="compositionally biased region" description="Low complexity" evidence="10">
    <location>
        <begin position="768"/>
        <end position="788"/>
    </location>
</feature>
<dbReference type="GO" id="GO:0036064">
    <property type="term" value="C:ciliary basal body"/>
    <property type="evidence" value="ECO:0007669"/>
    <property type="project" value="TreeGrafter"/>
</dbReference>
<feature type="compositionally biased region" description="Polar residues" evidence="10">
    <location>
        <begin position="804"/>
        <end position="819"/>
    </location>
</feature>
<keyword evidence="8" id="KW-0206">Cytoskeleton</keyword>
<feature type="region of interest" description="Disordered" evidence="10">
    <location>
        <begin position="333"/>
        <end position="377"/>
    </location>
</feature>
<organism evidence="11 12">
    <name type="scientific">Hyalella azteca</name>
    <name type="common">Amphipod</name>
    <dbReference type="NCBI Taxonomy" id="294128"/>
    <lineage>
        <taxon>Eukaryota</taxon>
        <taxon>Metazoa</taxon>
        <taxon>Ecdysozoa</taxon>
        <taxon>Arthropoda</taxon>
        <taxon>Crustacea</taxon>
        <taxon>Multicrustacea</taxon>
        <taxon>Malacostraca</taxon>
        <taxon>Eumalacostraca</taxon>
        <taxon>Peracarida</taxon>
        <taxon>Amphipoda</taxon>
        <taxon>Senticaudata</taxon>
        <taxon>Talitrida</taxon>
        <taxon>Talitroidea</taxon>
        <taxon>Hyalellidae</taxon>
        <taxon>Hyalella</taxon>
    </lineage>
</organism>
<keyword evidence="4" id="KW-0963">Cytoplasm</keyword>
<dbReference type="GO" id="GO:0070161">
    <property type="term" value="C:anchoring junction"/>
    <property type="evidence" value="ECO:0007669"/>
    <property type="project" value="UniProtKB-SubCell"/>
</dbReference>
<keyword evidence="7 9" id="KW-0175">Coiled coil</keyword>
<evidence type="ECO:0000256" key="6">
    <source>
        <dbReference type="ARBA" id="ARBA00022949"/>
    </source>
</evidence>
<feature type="region of interest" description="Disordered" evidence="10">
    <location>
        <begin position="506"/>
        <end position="578"/>
    </location>
</feature>
<comment type="similarity">
    <text evidence="3">Belongs to the ADIP family.</text>
</comment>